<sequence length="81" mass="8426">MTHHHDPRHKDGDAAKTAAEEVFEEAEDAATRRPGDERDPGKDGEAADALTPDAGAQEDARRDDGARRGDSGDGGDSGEGA</sequence>
<dbReference type="KEGG" id="sspb:CP982_06235"/>
<reference evidence="3 4" key="1">
    <citation type="submission" date="2017-09" db="EMBL/GenBank/DDBJ databases">
        <authorList>
            <person name="Lee N."/>
            <person name="Cho B.-K."/>
        </authorList>
    </citation>
    <scope>NUCLEOTIDE SEQUENCE [LARGE SCALE GENOMIC DNA]</scope>
    <source>
        <strain evidence="3 4">ATCC 27465</strain>
    </source>
</reference>
<feature type="compositionally biased region" description="Basic and acidic residues" evidence="1">
    <location>
        <begin position="58"/>
        <end position="71"/>
    </location>
</feature>
<dbReference type="Proteomes" id="UP000549009">
    <property type="component" value="Unassembled WGS sequence"/>
</dbReference>
<protein>
    <submittedName>
        <fullName evidence="3">Uncharacterized protein</fullName>
    </submittedName>
</protein>
<keyword evidence="5" id="KW-1185">Reference proteome</keyword>
<dbReference type="Proteomes" id="UP000326505">
    <property type="component" value="Chromosome"/>
</dbReference>
<gene>
    <name evidence="3" type="ORF">CP982_06235</name>
    <name evidence="2" type="ORF">FHS40_000702</name>
</gene>
<proteinExistence type="predicted"/>
<feature type="compositionally biased region" description="Gly residues" evidence="1">
    <location>
        <begin position="72"/>
        <end position="81"/>
    </location>
</feature>
<evidence type="ECO:0000313" key="5">
    <source>
        <dbReference type="Proteomes" id="UP000549009"/>
    </source>
</evidence>
<name>A0A5P2X5D1_STRST</name>
<evidence type="ECO:0000313" key="3">
    <source>
        <dbReference type="EMBL" id="QEV58355.1"/>
    </source>
</evidence>
<accession>A0A5P2X5D1</accession>
<organism evidence="3 4">
    <name type="scientific">Streptomyces spectabilis</name>
    <dbReference type="NCBI Taxonomy" id="68270"/>
    <lineage>
        <taxon>Bacteria</taxon>
        <taxon>Bacillati</taxon>
        <taxon>Actinomycetota</taxon>
        <taxon>Actinomycetes</taxon>
        <taxon>Kitasatosporales</taxon>
        <taxon>Streptomycetaceae</taxon>
        <taxon>Streptomyces</taxon>
    </lineage>
</organism>
<dbReference type="EMBL" id="CP023690">
    <property type="protein sequence ID" value="QEV58355.1"/>
    <property type="molecule type" value="Genomic_DNA"/>
</dbReference>
<dbReference type="EMBL" id="JACHJD010000001">
    <property type="protein sequence ID" value="MBB5101649.1"/>
    <property type="molecule type" value="Genomic_DNA"/>
</dbReference>
<evidence type="ECO:0000313" key="2">
    <source>
        <dbReference type="EMBL" id="MBB5101649.1"/>
    </source>
</evidence>
<evidence type="ECO:0000256" key="1">
    <source>
        <dbReference type="SAM" id="MobiDB-lite"/>
    </source>
</evidence>
<dbReference type="RefSeq" id="WP_150509559.1">
    <property type="nucleotide sequence ID" value="NZ_BMSQ01000003.1"/>
</dbReference>
<evidence type="ECO:0000313" key="4">
    <source>
        <dbReference type="Proteomes" id="UP000326505"/>
    </source>
</evidence>
<reference evidence="2 5" key="2">
    <citation type="submission" date="2020-08" db="EMBL/GenBank/DDBJ databases">
        <title>Genomic Encyclopedia of Type Strains, Phase III (KMG-III): the genomes of soil and plant-associated and newly described type strains.</title>
        <authorList>
            <person name="Whitman W."/>
        </authorList>
    </citation>
    <scope>NUCLEOTIDE SEQUENCE [LARGE SCALE GENOMIC DNA]</scope>
    <source>
        <strain evidence="2 5">CECT 3146</strain>
    </source>
</reference>
<feature type="compositionally biased region" description="Basic and acidic residues" evidence="1">
    <location>
        <begin position="29"/>
        <end position="45"/>
    </location>
</feature>
<dbReference type="AlphaFoldDB" id="A0A5P2X5D1"/>
<feature type="region of interest" description="Disordered" evidence="1">
    <location>
        <begin position="1"/>
        <end position="81"/>
    </location>
</feature>